<name>A0A8H5BH60_9AGAR</name>
<dbReference type="EMBL" id="JAACJJ010000028">
    <property type="protein sequence ID" value="KAF5322072.1"/>
    <property type="molecule type" value="Genomic_DNA"/>
</dbReference>
<evidence type="ECO:0000313" key="2">
    <source>
        <dbReference type="EMBL" id="KAF5322072.1"/>
    </source>
</evidence>
<evidence type="ECO:0000313" key="3">
    <source>
        <dbReference type="Proteomes" id="UP000567179"/>
    </source>
</evidence>
<dbReference type="OrthoDB" id="2367075at2759"/>
<dbReference type="Proteomes" id="UP000567179">
    <property type="component" value="Unassembled WGS sequence"/>
</dbReference>
<feature type="region of interest" description="Disordered" evidence="1">
    <location>
        <begin position="1"/>
        <end position="48"/>
    </location>
</feature>
<proteinExistence type="predicted"/>
<feature type="compositionally biased region" description="Polar residues" evidence="1">
    <location>
        <begin position="20"/>
        <end position="41"/>
    </location>
</feature>
<evidence type="ECO:0008006" key="4">
    <source>
        <dbReference type="Google" id="ProtNLM"/>
    </source>
</evidence>
<evidence type="ECO:0000256" key="1">
    <source>
        <dbReference type="SAM" id="MobiDB-lite"/>
    </source>
</evidence>
<sequence>MAVATELQAPSTRPAENIKENPQSQPEPQTRAASVSPTSSGKGDPTRRRRHKQFYMPEGNIVIQVQNTLFRLSLAVLHEHSPVLRNIVPPIASGSIPVIGYNDRRPLVLHEIRDTDFARLLSYLESQSPQSPKKPNTVRGLLAVLKLAAYFQMDTVIASVEAQLHHLDIEPIRKIAIWDEYHLNSDLLLASFATLCQRSEPLTLSMTMSLGIRHFTKVAASRDLFRQTVGCCGCRTSLSAEESRAIAEKVIAVVFGRRTVSKVGANPML</sequence>
<reference evidence="2 3" key="1">
    <citation type="journal article" date="2020" name="ISME J.">
        <title>Uncovering the hidden diversity of litter-decomposition mechanisms in mushroom-forming fungi.</title>
        <authorList>
            <person name="Floudas D."/>
            <person name="Bentzer J."/>
            <person name="Ahren D."/>
            <person name="Johansson T."/>
            <person name="Persson P."/>
            <person name="Tunlid A."/>
        </authorList>
    </citation>
    <scope>NUCLEOTIDE SEQUENCE [LARGE SCALE GENOMIC DNA]</scope>
    <source>
        <strain evidence="2 3">CBS 101986</strain>
    </source>
</reference>
<organism evidence="2 3">
    <name type="scientific">Psilocybe cf. subviscida</name>
    <dbReference type="NCBI Taxonomy" id="2480587"/>
    <lineage>
        <taxon>Eukaryota</taxon>
        <taxon>Fungi</taxon>
        <taxon>Dikarya</taxon>
        <taxon>Basidiomycota</taxon>
        <taxon>Agaricomycotina</taxon>
        <taxon>Agaricomycetes</taxon>
        <taxon>Agaricomycetidae</taxon>
        <taxon>Agaricales</taxon>
        <taxon>Agaricineae</taxon>
        <taxon>Strophariaceae</taxon>
        <taxon>Psilocybe</taxon>
    </lineage>
</organism>
<keyword evidence="3" id="KW-1185">Reference proteome</keyword>
<protein>
    <recommendedName>
        <fullName evidence="4">BTB domain-containing protein</fullName>
    </recommendedName>
</protein>
<dbReference type="AlphaFoldDB" id="A0A8H5BH60"/>
<dbReference type="InterPro" id="IPR011333">
    <property type="entry name" value="SKP1/BTB/POZ_sf"/>
</dbReference>
<accession>A0A8H5BH60</accession>
<gene>
    <name evidence="2" type="ORF">D9619_001631</name>
</gene>
<dbReference type="Gene3D" id="3.30.710.10">
    <property type="entry name" value="Potassium Channel Kv1.1, Chain A"/>
    <property type="match status" value="1"/>
</dbReference>
<comment type="caution">
    <text evidence="2">The sequence shown here is derived from an EMBL/GenBank/DDBJ whole genome shotgun (WGS) entry which is preliminary data.</text>
</comment>
<dbReference type="SUPFAM" id="SSF54695">
    <property type="entry name" value="POZ domain"/>
    <property type="match status" value="1"/>
</dbReference>